<name>A0A3N4IBF4_ASCIM</name>
<feature type="compositionally biased region" description="Low complexity" evidence="1">
    <location>
        <begin position="71"/>
        <end position="82"/>
    </location>
</feature>
<feature type="compositionally biased region" description="Acidic residues" evidence="1">
    <location>
        <begin position="133"/>
        <end position="145"/>
    </location>
</feature>
<feature type="region of interest" description="Disordered" evidence="1">
    <location>
        <begin position="63"/>
        <end position="107"/>
    </location>
</feature>
<reference evidence="2 3" key="1">
    <citation type="journal article" date="2018" name="Nat. Ecol. Evol.">
        <title>Pezizomycetes genomes reveal the molecular basis of ectomycorrhizal truffle lifestyle.</title>
        <authorList>
            <person name="Murat C."/>
            <person name="Payen T."/>
            <person name="Noel B."/>
            <person name="Kuo A."/>
            <person name="Morin E."/>
            <person name="Chen J."/>
            <person name="Kohler A."/>
            <person name="Krizsan K."/>
            <person name="Balestrini R."/>
            <person name="Da Silva C."/>
            <person name="Montanini B."/>
            <person name="Hainaut M."/>
            <person name="Levati E."/>
            <person name="Barry K.W."/>
            <person name="Belfiori B."/>
            <person name="Cichocki N."/>
            <person name="Clum A."/>
            <person name="Dockter R.B."/>
            <person name="Fauchery L."/>
            <person name="Guy J."/>
            <person name="Iotti M."/>
            <person name="Le Tacon F."/>
            <person name="Lindquist E.A."/>
            <person name="Lipzen A."/>
            <person name="Malagnac F."/>
            <person name="Mello A."/>
            <person name="Molinier V."/>
            <person name="Miyauchi S."/>
            <person name="Poulain J."/>
            <person name="Riccioni C."/>
            <person name="Rubini A."/>
            <person name="Sitrit Y."/>
            <person name="Splivallo R."/>
            <person name="Traeger S."/>
            <person name="Wang M."/>
            <person name="Zifcakova L."/>
            <person name="Wipf D."/>
            <person name="Zambonelli A."/>
            <person name="Paolocci F."/>
            <person name="Nowrousian M."/>
            <person name="Ottonello S."/>
            <person name="Baldrian P."/>
            <person name="Spatafora J.W."/>
            <person name="Henrissat B."/>
            <person name="Nagy L.G."/>
            <person name="Aury J.M."/>
            <person name="Wincker P."/>
            <person name="Grigoriev I.V."/>
            <person name="Bonfante P."/>
            <person name="Martin F.M."/>
        </authorList>
    </citation>
    <scope>NUCLEOTIDE SEQUENCE [LARGE SCALE GENOMIC DNA]</scope>
    <source>
        <strain evidence="2 3">RN42</strain>
    </source>
</reference>
<organism evidence="2 3">
    <name type="scientific">Ascobolus immersus RN42</name>
    <dbReference type="NCBI Taxonomy" id="1160509"/>
    <lineage>
        <taxon>Eukaryota</taxon>
        <taxon>Fungi</taxon>
        <taxon>Dikarya</taxon>
        <taxon>Ascomycota</taxon>
        <taxon>Pezizomycotina</taxon>
        <taxon>Pezizomycetes</taxon>
        <taxon>Pezizales</taxon>
        <taxon>Ascobolaceae</taxon>
        <taxon>Ascobolus</taxon>
    </lineage>
</organism>
<proteinExistence type="predicted"/>
<sequence>MSGPKGTEYRLKRTEDLSPVYEHLYRKQAAKPEFKVLKPDKKHRNELVRARYRLIFEDDKYRKAFRRRENSGTTSPTPSEGSDFGQGQDAAATKWSRHLTKLIPHGDILPEKASQWKSLEEYAKEMDDSKETQEEETQETQEDTQDGSQEL</sequence>
<gene>
    <name evidence="2" type="ORF">BJ508DRAFT_326007</name>
</gene>
<evidence type="ECO:0000256" key="1">
    <source>
        <dbReference type="SAM" id="MobiDB-lite"/>
    </source>
</evidence>
<evidence type="ECO:0000313" key="2">
    <source>
        <dbReference type="EMBL" id="RPA81988.1"/>
    </source>
</evidence>
<dbReference type="EMBL" id="ML119675">
    <property type="protein sequence ID" value="RPA81988.1"/>
    <property type="molecule type" value="Genomic_DNA"/>
</dbReference>
<dbReference type="Proteomes" id="UP000275078">
    <property type="component" value="Unassembled WGS sequence"/>
</dbReference>
<feature type="compositionally biased region" description="Basic and acidic residues" evidence="1">
    <location>
        <begin position="119"/>
        <end position="132"/>
    </location>
</feature>
<evidence type="ECO:0000313" key="3">
    <source>
        <dbReference type="Proteomes" id="UP000275078"/>
    </source>
</evidence>
<keyword evidence="3" id="KW-1185">Reference proteome</keyword>
<accession>A0A3N4IBF4</accession>
<dbReference type="AlphaFoldDB" id="A0A3N4IBF4"/>
<feature type="region of interest" description="Disordered" evidence="1">
    <location>
        <begin position="119"/>
        <end position="151"/>
    </location>
</feature>
<protein>
    <submittedName>
        <fullName evidence="2">Uncharacterized protein</fullName>
    </submittedName>
</protein>